<proteinExistence type="predicted"/>
<dbReference type="Proteomes" id="UP000091857">
    <property type="component" value="Chromosome 10"/>
</dbReference>
<comment type="caution">
    <text evidence="1">The sequence shown here is derived from an EMBL/GenBank/DDBJ whole genome shotgun (WGS) entry which is preliminary data.</text>
</comment>
<name>A0ACB7H0D6_MANES</name>
<evidence type="ECO:0000313" key="2">
    <source>
        <dbReference type="Proteomes" id="UP000091857"/>
    </source>
</evidence>
<organism evidence="1 2">
    <name type="scientific">Manihot esculenta</name>
    <name type="common">Cassava</name>
    <name type="synonym">Jatropha manihot</name>
    <dbReference type="NCBI Taxonomy" id="3983"/>
    <lineage>
        <taxon>Eukaryota</taxon>
        <taxon>Viridiplantae</taxon>
        <taxon>Streptophyta</taxon>
        <taxon>Embryophyta</taxon>
        <taxon>Tracheophyta</taxon>
        <taxon>Spermatophyta</taxon>
        <taxon>Magnoliopsida</taxon>
        <taxon>eudicotyledons</taxon>
        <taxon>Gunneridae</taxon>
        <taxon>Pentapetalae</taxon>
        <taxon>rosids</taxon>
        <taxon>fabids</taxon>
        <taxon>Malpighiales</taxon>
        <taxon>Euphorbiaceae</taxon>
        <taxon>Crotonoideae</taxon>
        <taxon>Manihoteae</taxon>
        <taxon>Manihot</taxon>
    </lineage>
</organism>
<evidence type="ECO:0000313" key="1">
    <source>
        <dbReference type="EMBL" id="KAG8645940.1"/>
    </source>
</evidence>
<accession>A0ACB7H0D6</accession>
<reference evidence="2" key="1">
    <citation type="journal article" date="2016" name="Nat. Biotechnol.">
        <title>Sequencing wild and cultivated cassava and related species reveals extensive interspecific hybridization and genetic diversity.</title>
        <authorList>
            <person name="Bredeson J.V."/>
            <person name="Lyons J.B."/>
            <person name="Prochnik S.E."/>
            <person name="Wu G.A."/>
            <person name="Ha C.M."/>
            <person name="Edsinger-Gonzales E."/>
            <person name="Grimwood J."/>
            <person name="Schmutz J."/>
            <person name="Rabbi I.Y."/>
            <person name="Egesi C."/>
            <person name="Nauluvula P."/>
            <person name="Lebot V."/>
            <person name="Ndunguru J."/>
            <person name="Mkamilo G."/>
            <person name="Bart R.S."/>
            <person name="Setter T.L."/>
            <person name="Gleadow R.M."/>
            <person name="Kulakow P."/>
            <person name="Ferguson M.E."/>
            <person name="Rounsley S."/>
            <person name="Rokhsar D.S."/>
        </authorList>
    </citation>
    <scope>NUCLEOTIDE SEQUENCE [LARGE SCALE GENOMIC DNA]</scope>
    <source>
        <strain evidence="2">cv. AM560-2</strain>
    </source>
</reference>
<keyword evidence="2" id="KW-1185">Reference proteome</keyword>
<dbReference type="EMBL" id="CM004396">
    <property type="protein sequence ID" value="KAG8645940.1"/>
    <property type="molecule type" value="Genomic_DNA"/>
</dbReference>
<sequence length="123" mass="13243">MKLLFLVLILGGSISCSIGVELESLPYREGRKQEIACQLAGKANIRTTASFLACGDVKINQKKAKENLRKYETLQPSASQQIVVLRYNQIIMRRLLAKGPSTGKGPDPCSHVVGSVSCTGGHG</sequence>
<protein>
    <submittedName>
        <fullName evidence="1">Uncharacterized protein</fullName>
    </submittedName>
</protein>
<gene>
    <name evidence="1" type="ORF">MANES_10G111201v8</name>
</gene>